<keyword evidence="4" id="KW-0472">Membrane</keyword>
<accession>A0A317Q9H6</accession>
<reference evidence="7 8" key="1">
    <citation type="submission" date="2018-05" db="EMBL/GenBank/DDBJ databases">
        <title>Freshwater and sediment microbial communities from various areas in North America, analyzing microbe dynamics in response to fracking.</title>
        <authorList>
            <person name="Lamendella R."/>
        </authorList>
    </citation>
    <scope>NUCLEOTIDE SEQUENCE [LARGE SCALE GENOMIC DNA]</scope>
    <source>
        <strain evidence="7 8">125B1</strain>
    </source>
</reference>
<proteinExistence type="predicted"/>
<evidence type="ECO:0000256" key="3">
    <source>
        <dbReference type="SAM" id="Coils"/>
    </source>
</evidence>
<keyword evidence="8" id="KW-1185">Reference proteome</keyword>
<dbReference type="SMART" id="SM00267">
    <property type="entry name" value="GGDEF"/>
    <property type="match status" value="1"/>
</dbReference>
<dbReference type="RefSeq" id="WP_110075671.1">
    <property type="nucleotide sequence ID" value="NZ_QGTT01000005.1"/>
</dbReference>
<evidence type="ECO:0000313" key="7">
    <source>
        <dbReference type="EMBL" id="PWW13690.1"/>
    </source>
</evidence>
<dbReference type="PROSITE" id="PS50887">
    <property type="entry name" value="GGDEF"/>
    <property type="match status" value="1"/>
</dbReference>
<dbReference type="InterPro" id="IPR029787">
    <property type="entry name" value="Nucleotide_cyclase"/>
</dbReference>
<dbReference type="OrthoDB" id="6191081at2"/>
<dbReference type="PANTHER" id="PTHR45138:SF9">
    <property type="entry name" value="DIGUANYLATE CYCLASE DGCM-RELATED"/>
    <property type="match status" value="1"/>
</dbReference>
<keyword evidence="4" id="KW-1133">Transmembrane helix</keyword>
<dbReference type="EC" id="2.7.7.65" evidence="1"/>
<keyword evidence="5" id="KW-0732">Signal</keyword>
<gene>
    <name evidence="7" type="ORF">DET45_10535</name>
</gene>
<dbReference type="SUPFAM" id="SSF48452">
    <property type="entry name" value="TPR-like"/>
    <property type="match status" value="2"/>
</dbReference>
<evidence type="ECO:0000256" key="5">
    <source>
        <dbReference type="SAM" id="SignalP"/>
    </source>
</evidence>
<dbReference type="InterPro" id="IPR050469">
    <property type="entry name" value="Diguanylate_Cyclase"/>
</dbReference>
<evidence type="ECO:0000313" key="8">
    <source>
        <dbReference type="Proteomes" id="UP000246964"/>
    </source>
</evidence>
<feature type="coiled-coil region" evidence="3">
    <location>
        <begin position="384"/>
        <end position="438"/>
    </location>
</feature>
<keyword evidence="4" id="KW-0812">Transmembrane</keyword>
<dbReference type="GO" id="GO:0052621">
    <property type="term" value="F:diguanylate cyclase activity"/>
    <property type="evidence" value="ECO:0007669"/>
    <property type="project" value="UniProtKB-EC"/>
</dbReference>
<comment type="caution">
    <text evidence="7">The sequence shown here is derived from an EMBL/GenBank/DDBJ whole genome shotgun (WGS) entry which is preliminary data.</text>
</comment>
<sequence>MVRYIHAATLSMLLLVALTFANMSYADMLPPTDAAIEEELEGLLNESDYEASLVRLLELHESTSEQTPVMTRIRLLGYIASNHHYNKRPEQAQDYLQQMKALAQRSGLPDALAETGGTEIYILLLDNKVSEALAILNDALVPVEQATMPRVKYFVHNLAAYVYSARSQFAAALEHLIYALDAISGTNTERTILRQASLKLRIANIYNQQKSYDLALEQLDDLEVRTAELPNAKAYLVEVTFQRGVIETARENYDAALAHYAQVKKLIADDPDYQSTYLTVLNNIGDIDMKVRDFAGARQAFDEAYAIAKLNNDEFNETIIRFNLGFIEVYEGDYANGLSKMLEIVELARAKWAPVETEALLGEYAEALGIAGNYQEKAAILLEQRELRDQIYKAEQQKSVAELQNLYDSKDKAQQILLLEQKNELNQQLIQNQEQKRTILLLLVVVALFGAVLVFMLYRSARRSNQELKVANVKLAEQSIRDPLTGLLNRRALQNKLNDQHDAQGDAMILLDIDHFKRINDNLGHAVGDDVLLEVSKRLLEVSRDSDLVVRWGGEEFLIYLSSTEQKRLPALTARLLAAISEKPIQSGDKELHVTATAGFICYPFADLNENQMDWEDTLQLADMVLYAGKVHGRNQAWGVMALNVPFAEAQPLLETDLPAAIDQGMLSVEVVHGPKVPSYKA</sequence>
<feature type="transmembrane region" description="Helical" evidence="4">
    <location>
        <begin position="439"/>
        <end position="458"/>
    </location>
</feature>
<dbReference type="SMART" id="SM00028">
    <property type="entry name" value="TPR"/>
    <property type="match status" value="4"/>
</dbReference>
<dbReference type="AlphaFoldDB" id="A0A317Q9H6"/>
<dbReference type="InterPro" id="IPR011990">
    <property type="entry name" value="TPR-like_helical_dom_sf"/>
</dbReference>
<dbReference type="Proteomes" id="UP000246964">
    <property type="component" value="Unassembled WGS sequence"/>
</dbReference>
<evidence type="ECO:0000256" key="2">
    <source>
        <dbReference type="ARBA" id="ARBA00034247"/>
    </source>
</evidence>
<dbReference type="NCBIfam" id="TIGR00254">
    <property type="entry name" value="GGDEF"/>
    <property type="match status" value="1"/>
</dbReference>
<name>A0A317Q9H6_9GAMM</name>
<dbReference type="InterPro" id="IPR000160">
    <property type="entry name" value="GGDEF_dom"/>
</dbReference>
<dbReference type="Gene3D" id="3.30.70.270">
    <property type="match status" value="1"/>
</dbReference>
<comment type="catalytic activity">
    <reaction evidence="2">
        <text>2 GTP = 3',3'-c-di-GMP + 2 diphosphate</text>
        <dbReference type="Rhea" id="RHEA:24898"/>
        <dbReference type="ChEBI" id="CHEBI:33019"/>
        <dbReference type="ChEBI" id="CHEBI:37565"/>
        <dbReference type="ChEBI" id="CHEBI:58805"/>
        <dbReference type="EC" id="2.7.7.65"/>
    </reaction>
</comment>
<evidence type="ECO:0000256" key="4">
    <source>
        <dbReference type="SAM" id="Phobius"/>
    </source>
</evidence>
<dbReference type="InterPro" id="IPR043128">
    <property type="entry name" value="Rev_trsase/Diguanyl_cyclase"/>
</dbReference>
<dbReference type="EMBL" id="QGTT01000005">
    <property type="protein sequence ID" value="PWW13690.1"/>
    <property type="molecule type" value="Genomic_DNA"/>
</dbReference>
<evidence type="ECO:0000256" key="1">
    <source>
        <dbReference type="ARBA" id="ARBA00012528"/>
    </source>
</evidence>
<feature type="chain" id="PRO_5016325554" description="diguanylate cyclase" evidence="5">
    <location>
        <begin position="27"/>
        <end position="682"/>
    </location>
</feature>
<dbReference type="Pfam" id="PF00990">
    <property type="entry name" value="GGDEF"/>
    <property type="match status" value="1"/>
</dbReference>
<feature type="signal peptide" evidence="5">
    <location>
        <begin position="1"/>
        <end position="26"/>
    </location>
</feature>
<dbReference type="SUPFAM" id="SSF55073">
    <property type="entry name" value="Nucleotide cyclase"/>
    <property type="match status" value="1"/>
</dbReference>
<dbReference type="InterPro" id="IPR019734">
    <property type="entry name" value="TPR_rpt"/>
</dbReference>
<protein>
    <recommendedName>
        <fullName evidence="1">diguanylate cyclase</fullName>
        <ecNumber evidence="1">2.7.7.65</ecNumber>
    </recommendedName>
</protein>
<feature type="domain" description="GGDEF" evidence="6">
    <location>
        <begin position="504"/>
        <end position="642"/>
    </location>
</feature>
<evidence type="ECO:0000259" key="6">
    <source>
        <dbReference type="PROSITE" id="PS50887"/>
    </source>
</evidence>
<dbReference type="PANTHER" id="PTHR45138">
    <property type="entry name" value="REGULATORY COMPONENTS OF SENSORY TRANSDUCTION SYSTEM"/>
    <property type="match status" value="1"/>
</dbReference>
<dbReference type="Gene3D" id="1.25.40.10">
    <property type="entry name" value="Tetratricopeptide repeat domain"/>
    <property type="match status" value="2"/>
</dbReference>
<keyword evidence="3" id="KW-0175">Coiled coil</keyword>
<dbReference type="CDD" id="cd01949">
    <property type="entry name" value="GGDEF"/>
    <property type="match status" value="1"/>
</dbReference>
<organism evidence="7 8">
    <name type="scientific">Pseudidiomarina maritima</name>
    <dbReference type="NCBI Taxonomy" id="519453"/>
    <lineage>
        <taxon>Bacteria</taxon>
        <taxon>Pseudomonadati</taxon>
        <taxon>Pseudomonadota</taxon>
        <taxon>Gammaproteobacteria</taxon>
        <taxon>Alteromonadales</taxon>
        <taxon>Idiomarinaceae</taxon>
        <taxon>Pseudidiomarina</taxon>
    </lineage>
</organism>